<comment type="caution">
    <text evidence="1">The sequence shown here is derived from an EMBL/GenBank/DDBJ whole genome shotgun (WGS) entry which is preliminary data.</text>
</comment>
<name>A0ACB9U9H1_9CETA</name>
<accession>A0ACB9U9H1</accession>
<reference evidence="1" key="1">
    <citation type="submission" date="2022-03" db="EMBL/GenBank/DDBJ databases">
        <title>Genomic analyses of argali, domestic sheep and their hybrids provide insights into chromosomal evolution, heterosis and genetic basis of agronomic traits.</title>
        <authorList>
            <person name="Li M."/>
        </authorList>
    </citation>
    <scope>NUCLEOTIDE SEQUENCE</scope>
    <source>
        <strain evidence="1">F1 hybrid</strain>
    </source>
</reference>
<keyword evidence="2" id="KW-1185">Reference proteome</keyword>
<gene>
    <name evidence="1" type="ORF">MJG53_016849</name>
</gene>
<protein>
    <submittedName>
        <fullName evidence="1">Uncharacterized protein</fullName>
    </submittedName>
</protein>
<sequence length="132" mass="15072">MLREGCGSVSCDRHGASVQDLREADCHSINRVICLTMPLHLLRMTPTKSPEEQLVTIHTSGKPPELKGNIASYRRSEVQLLVWCLRMILGERSKPSIYLLSSSLKLRDLKKEQSTHNGLEMEFLRIRLDADW</sequence>
<dbReference type="Proteomes" id="UP001057279">
    <property type="component" value="Linkage Group LG21"/>
</dbReference>
<evidence type="ECO:0000313" key="1">
    <source>
        <dbReference type="EMBL" id="KAI4561795.1"/>
    </source>
</evidence>
<dbReference type="EMBL" id="CM043046">
    <property type="protein sequence ID" value="KAI4561795.1"/>
    <property type="molecule type" value="Genomic_DNA"/>
</dbReference>
<evidence type="ECO:0000313" key="2">
    <source>
        <dbReference type="Proteomes" id="UP001057279"/>
    </source>
</evidence>
<organism evidence="1 2">
    <name type="scientific">Ovis ammon polii x Ovis aries</name>
    <dbReference type="NCBI Taxonomy" id="2918886"/>
    <lineage>
        <taxon>Eukaryota</taxon>
        <taxon>Metazoa</taxon>
        <taxon>Chordata</taxon>
        <taxon>Craniata</taxon>
        <taxon>Vertebrata</taxon>
        <taxon>Euteleostomi</taxon>
        <taxon>Mammalia</taxon>
        <taxon>Eutheria</taxon>
        <taxon>Laurasiatheria</taxon>
        <taxon>Artiodactyla</taxon>
        <taxon>Ruminantia</taxon>
        <taxon>Pecora</taxon>
        <taxon>Bovidae</taxon>
        <taxon>Caprinae</taxon>
        <taxon>Ovis</taxon>
    </lineage>
</organism>
<proteinExistence type="predicted"/>